<dbReference type="GO" id="GO:0003697">
    <property type="term" value="F:single-stranded DNA binding"/>
    <property type="evidence" value="ECO:0007669"/>
    <property type="project" value="TreeGrafter"/>
</dbReference>
<dbReference type="GO" id="GO:0005759">
    <property type="term" value="C:mitochondrial matrix"/>
    <property type="evidence" value="ECO:0007669"/>
    <property type="project" value="TreeGrafter"/>
</dbReference>
<reference evidence="3 4" key="1">
    <citation type="submission" date="2023-10" db="EMBL/GenBank/DDBJ databases">
        <authorList>
            <person name="Maclean D."/>
            <person name="Macfadyen A."/>
        </authorList>
    </citation>
    <scope>NUCLEOTIDE SEQUENCE [LARGE SCALE GENOMIC DNA]</scope>
</reference>
<gene>
    <name evidence="3" type="ORF">CVIRNUC_003497</name>
</gene>
<dbReference type="GO" id="GO:0005524">
    <property type="term" value="F:ATP binding"/>
    <property type="evidence" value="ECO:0007669"/>
    <property type="project" value="InterPro"/>
</dbReference>
<dbReference type="Proteomes" id="UP001314263">
    <property type="component" value="Unassembled WGS sequence"/>
</dbReference>
<dbReference type="SMART" id="SM00382">
    <property type="entry name" value="AAA"/>
    <property type="match status" value="1"/>
</dbReference>
<comment type="caution">
    <text evidence="3">The sequence shown here is derived from an EMBL/GenBank/DDBJ whole genome shotgun (WGS) entry which is preliminary data.</text>
</comment>
<feature type="domain" description="AAA+ ATPase" evidence="2">
    <location>
        <begin position="192"/>
        <end position="339"/>
    </location>
</feature>
<dbReference type="Pfam" id="PF22667">
    <property type="entry name" value="Lon_lid"/>
    <property type="match status" value="1"/>
</dbReference>
<keyword evidence="4" id="KW-1185">Reference proteome</keyword>
<dbReference type="GO" id="GO:0006515">
    <property type="term" value="P:protein quality control for misfolded or incompletely synthesized proteins"/>
    <property type="evidence" value="ECO:0007669"/>
    <property type="project" value="TreeGrafter"/>
</dbReference>
<dbReference type="InterPro" id="IPR027417">
    <property type="entry name" value="P-loop_NTPase"/>
</dbReference>
<dbReference type="InterPro" id="IPR054594">
    <property type="entry name" value="Lon_lid"/>
</dbReference>
<evidence type="ECO:0000259" key="2">
    <source>
        <dbReference type="SMART" id="SM00382"/>
    </source>
</evidence>
<evidence type="ECO:0000256" key="1">
    <source>
        <dbReference type="SAM" id="MobiDB-lite"/>
    </source>
</evidence>
<dbReference type="GO" id="GO:0051131">
    <property type="term" value="P:chaperone-mediated protein complex assembly"/>
    <property type="evidence" value="ECO:0007669"/>
    <property type="project" value="TreeGrafter"/>
</dbReference>
<protein>
    <recommendedName>
        <fullName evidence="2">AAA+ ATPase domain-containing protein</fullName>
    </recommendedName>
</protein>
<dbReference type="Gene3D" id="3.40.50.300">
    <property type="entry name" value="P-loop containing nucleotide triphosphate hydrolases"/>
    <property type="match status" value="1"/>
</dbReference>
<proteinExistence type="predicted"/>
<dbReference type="PANTHER" id="PTHR43718:SF2">
    <property type="entry name" value="LON PROTEASE HOMOLOG, MITOCHONDRIAL"/>
    <property type="match status" value="1"/>
</dbReference>
<dbReference type="GO" id="GO:0016887">
    <property type="term" value="F:ATP hydrolysis activity"/>
    <property type="evidence" value="ECO:0007669"/>
    <property type="project" value="InterPro"/>
</dbReference>
<dbReference type="GO" id="GO:0007005">
    <property type="term" value="P:mitochondrion organization"/>
    <property type="evidence" value="ECO:0007669"/>
    <property type="project" value="TreeGrafter"/>
</dbReference>
<dbReference type="InterPro" id="IPR027065">
    <property type="entry name" value="Lon_Prtase"/>
</dbReference>
<organism evidence="3 4">
    <name type="scientific">Coccomyxa viridis</name>
    <dbReference type="NCBI Taxonomy" id="1274662"/>
    <lineage>
        <taxon>Eukaryota</taxon>
        <taxon>Viridiplantae</taxon>
        <taxon>Chlorophyta</taxon>
        <taxon>core chlorophytes</taxon>
        <taxon>Trebouxiophyceae</taxon>
        <taxon>Trebouxiophyceae incertae sedis</taxon>
        <taxon>Coccomyxaceae</taxon>
        <taxon>Coccomyxa</taxon>
    </lineage>
</organism>
<dbReference type="SUPFAM" id="SSF52540">
    <property type="entry name" value="P-loop containing nucleoside triphosphate hydrolases"/>
    <property type="match status" value="1"/>
</dbReference>
<name>A0AAV1I0R3_9CHLO</name>
<evidence type="ECO:0000313" key="3">
    <source>
        <dbReference type="EMBL" id="CAK0767796.1"/>
    </source>
</evidence>
<feature type="region of interest" description="Disordered" evidence="1">
    <location>
        <begin position="1"/>
        <end position="23"/>
    </location>
</feature>
<dbReference type="InterPro" id="IPR003593">
    <property type="entry name" value="AAA+_ATPase"/>
</dbReference>
<dbReference type="AlphaFoldDB" id="A0AAV1I0R3"/>
<dbReference type="Pfam" id="PF00004">
    <property type="entry name" value="AAA"/>
    <property type="match status" value="1"/>
</dbReference>
<dbReference type="Gene3D" id="1.10.8.60">
    <property type="match status" value="1"/>
</dbReference>
<accession>A0AAV1I0R3</accession>
<dbReference type="PANTHER" id="PTHR43718">
    <property type="entry name" value="LON PROTEASE"/>
    <property type="match status" value="1"/>
</dbReference>
<dbReference type="GO" id="GO:0004252">
    <property type="term" value="F:serine-type endopeptidase activity"/>
    <property type="evidence" value="ECO:0007669"/>
    <property type="project" value="InterPro"/>
</dbReference>
<dbReference type="InterPro" id="IPR003959">
    <property type="entry name" value="ATPase_AAA_core"/>
</dbReference>
<dbReference type="EMBL" id="CAUYUE010000004">
    <property type="protein sequence ID" value="CAK0767796.1"/>
    <property type="molecule type" value="Genomic_DNA"/>
</dbReference>
<evidence type="ECO:0000313" key="4">
    <source>
        <dbReference type="Proteomes" id="UP001314263"/>
    </source>
</evidence>
<sequence length="451" mass="50604">MTKRSTPPPKKGKESEVKKSLLKSKRPQNLELLIVNGLAGEGGDDVCTEDQEYQAFVRTLKRKDKTLLKRAEESLKLRDDASRTQPLKYRILMSKMSDATKVIALDKLKDLVKMSPSDREFSKLKEWFNVVLDIPHGKYHTLPVTKYDKPDDIKDFLAQTRASFEEEVYGLDGVKDAFMRILAQTITNTASAAHAIGIQGPPGCGKTLGLQAFSSALGRPLHLIGLGGCKDSSYLIGHEYTYASSRNGLLVDILVRSKCMNPIILFDELDKVSDTPQGQEIIGLLIHLIDSSQNHLIQDKYLPGLQLDFSGVLFVFSYNDHTKIDPILLDRMMQMRVTGFKTRDKLAIAKRFLLPKAVRNVGLHPELLRVSDEVLGHVIERHTQGEAGVRSLKRCLECICMQINLLCLTRERTGGLSVAFDDFPMEITRGDVDVMLKELTVENEVPFGMYI</sequence>
<dbReference type="GO" id="GO:0004176">
    <property type="term" value="F:ATP-dependent peptidase activity"/>
    <property type="evidence" value="ECO:0007669"/>
    <property type="project" value="InterPro"/>
</dbReference>